<accession>A0A654U3V2</accession>
<name>A0A654U3V2_MYCTX</name>
<organism evidence="1 4">
    <name type="scientific">Mycobacterium tuberculosis</name>
    <dbReference type="NCBI Taxonomy" id="1773"/>
    <lineage>
        <taxon>Bacteria</taxon>
        <taxon>Bacillati</taxon>
        <taxon>Actinomycetota</taxon>
        <taxon>Actinomycetes</taxon>
        <taxon>Mycobacteriales</taxon>
        <taxon>Mycobacteriaceae</taxon>
        <taxon>Mycobacterium</taxon>
        <taxon>Mycobacterium tuberculosis complex</taxon>
    </lineage>
</organism>
<evidence type="ECO:0000313" key="2">
    <source>
        <dbReference type="EMBL" id="COV86660.1"/>
    </source>
</evidence>
<evidence type="ECO:0000313" key="3">
    <source>
        <dbReference type="Proteomes" id="UP000044938"/>
    </source>
</evidence>
<evidence type="ECO:0000313" key="1">
    <source>
        <dbReference type="EMBL" id="CFR93530.1"/>
    </source>
</evidence>
<dbReference type="Proteomes" id="UP000046680">
    <property type="component" value="Unassembled WGS sequence"/>
</dbReference>
<evidence type="ECO:0000313" key="4">
    <source>
        <dbReference type="Proteomes" id="UP000046680"/>
    </source>
</evidence>
<protein>
    <submittedName>
        <fullName evidence="1">Uncharacterized protein</fullName>
    </submittedName>
</protein>
<proteinExistence type="predicted"/>
<sequence length="72" mass="7628">MRTSISGWLRVNAANDCRYAAAIGSSQSRTVTTIFPPRGSAESPNSTAVTPSRIATSTRAVATSVDWRGRVT</sequence>
<dbReference type="EMBL" id="CGCX01001369">
    <property type="protein sequence ID" value="CFR93530.1"/>
    <property type="molecule type" value="Genomic_DNA"/>
</dbReference>
<dbReference type="EMBL" id="CSAJ01000097">
    <property type="protein sequence ID" value="COV86660.1"/>
    <property type="molecule type" value="Genomic_DNA"/>
</dbReference>
<dbReference type="Proteomes" id="UP000044938">
    <property type="component" value="Unassembled WGS sequence"/>
</dbReference>
<reference evidence="3 4" key="1">
    <citation type="submission" date="2015-03" db="EMBL/GenBank/DDBJ databases">
        <authorList>
            <consortium name="Pathogen Informatics"/>
        </authorList>
    </citation>
    <scope>NUCLEOTIDE SEQUENCE [LARGE SCALE GENOMIC DNA]</scope>
    <source>
        <strain evidence="1 4">C09601061</strain>
        <strain evidence="2 3">M09401471</strain>
    </source>
</reference>
<dbReference type="AlphaFoldDB" id="A0A654U3V2"/>
<gene>
    <name evidence="1" type="ORF">ERS007657_03080</name>
    <name evidence="2" type="ORF">ERS007720_01078</name>
</gene>